<dbReference type="RefSeq" id="WP_320381421.1">
    <property type="nucleotide sequence ID" value="NZ_JAWDIQ010000003.1"/>
</dbReference>
<accession>A0ABU5CW22</accession>
<reference evidence="2 3" key="1">
    <citation type="submission" date="2023-10" db="EMBL/GenBank/DDBJ databases">
        <title>Virgibacillus soli CC-YMP-6 genome.</title>
        <authorList>
            <person name="Miliotis G."/>
            <person name="Sengupta P."/>
            <person name="Hameed A."/>
            <person name="Chuvochina M."/>
            <person name="Mcdonagh F."/>
            <person name="Simpson A.C."/>
            <person name="Singh N.K."/>
            <person name="Rekha P.D."/>
            <person name="Raman K."/>
            <person name="Hugenholtz P."/>
            <person name="Venkateswaran K."/>
        </authorList>
    </citation>
    <scope>NUCLEOTIDE SEQUENCE [LARGE SCALE GENOMIC DNA]</scope>
    <source>
        <strain evidence="2 3">CC-YMP-6</strain>
    </source>
</reference>
<dbReference type="CDD" id="cd00838">
    <property type="entry name" value="MPP_superfamily"/>
    <property type="match status" value="1"/>
</dbReference>
<evidence type="ECO:0000259" key="1">
    <source>
        <dbReference type="Pfam" id="PF00149"/>
    </source>
</evidence>
<protein>
    <submittedName>
        <fullName evidence="2">Metallophosphoesterase</fullName>
    </submittedName>
</protein>
<dbReference type="SUPFAM" id="SSF56300">
    <property type="entry name" value="Metallo-dependent phosphatases"/>
    <property type="match status" value="1"/>
</dbReference>
<organism evidence="2 3">
    <name type="scientific">Paracerasibacillus soli</name>
    <dbReference type="NCBI Taxonomy" id="480284"/>
    <lineage>
        <taxon>Bacteria</taxon>
        <taxon>Bacillati</taxon>
        <taxon>Bacillota</taxon>
        <taxon>Bacilli</taxon>
        <taxon>Bacillales</taxon>
        <taxon>Bacillaceae</taxon>
        <taxon>Paracerasibacillus</taxon>
    </lineage>
</organism>
<dbReference type="PANTHER" id="PTHR30337:SF0">
    <property type="entry name" value="NUCLEASE SBCCD SUBUNIT D"/>
    <property type="match status" value="1"/>
</dbReference>
<evidence type="ECO:0000313" key="2">
    <source>
        <dbReference type="EMBL" id="MDY0410536.1"/>
    </source>
</evidence>
<dbReference type="EMBL" id="JAWDIQ010000003">
    <property type="protein sequence ID" value="MDY0410536.1"/>
    <property type="molecule type" value="Genomic_DNA"/>
</dbReference>
<gene>
    <name evidence="2" type="ORF">RWD45_20860</name>
</gene>
<comment type="caution">
    <text evidence="2">The sequence shown here is derived from an EMBL/GenBank/DDBJ whole genome shotgun (WGS) entry which is preliminary data.</text>
</comment>
<dbReference type="PANTHER" id="PTHR30337">
    <property type="entry name" value="COMPONENT OF ATP-DEPENDENT DSDNA EXONUCLEASE"/>
    <property type="match status" value="1"/>
</dbReference>
<keyword evidence="3" id="KW-1185">Reference proteome</keyword>
<dbReference type="InterPro" id="IPR029052">
    <property type="entry name" value="Metallo-depent_PP-like"/>
</dbReference>
<sequence length="479" mass="55804">MQLTDIHFHNDNYNTLKMRTELIKYVVELRKDGEIDFLLITGDIANKGGPYNYEVKKFLNDIVSAINITKKDVHLIPGNHDLKRDEIRTLVIDSILRDPSPSDKLDKLQDETYQTLINAQSDFFTFYKEFLGIDYPSEKLHFIKSSDKYNILSINTCLISDKSGEEGNLLIGKRRFYESIQELSAKKDEKKLNIAIGHHTLGCIEYGERKTIQANFDDGDIDLYISGHVHDPSHNITINTSDNPFIELTSGAIFSDEYAVPGFVIVDINLDNGDATACYHIWNTSDDYWSVNNQVSRRTKHGKLEFKLERLSKEIELKIDEDNLSIDNEEIDENEFKQFIIDFHEKLDFEGPTRSNLDNKVELDNKFYNMKCSATFQKRFDRFSRYFGTIYSIMESTAYVSSEKKDLIADIIIDKYLEYHNKYDNGDEIFNCIIDQIIQENENLFPYSKLVTKKYVKILTAWSIYECDIFNEDKRCVEQ</sequence>
<feature type="domain" description="Calcineurin-like phosphoesterase" evidence="1">
    <location>
        <begin position="2"/>
        <end position="232"/>
    </location>
</feature>
<dbReference type="InterPro" id="IPR004843">
    <property type="entry name" value="Calcineurin-like_PHP"/>
</dbReference>
<dbReference type="Gene3D" id="3.60.21.10">
    <property type="match status" value="1"/>
</dbReference>
<name>A0ABU5CW22_9BACI</name>
<dbReference type="Pfam" id="PF00149">
    <property type="entry name" value="Metallophos"/>
    <property type="match status" value="1"/>
</dbReference>
<dbReference type="Proteomes" id="UP001275315">
    <property type="component" value="Unassembled WGS sequence"/>
</dbReference>
<proteinExistence type="predicted"/>
<dbReference type="InterPro" id="IPR050535">
    <property type="entry name" value="DNA_Repair-Maintenance_Comp"/>
</dbReference>
<evidence type="ECO:0000313" key="3">
    <source>
        <dbReference type="Proteomes" id="UP001275315"/>
    </source>
</evidence>